<dbReference type="SMART" id="SM00005">
    <property type="entry name" value="DEATH"/>
    <property type="match status" value="1"/>
</dbReference>
<feature type="domain" description="TNFR-Cys" evidence="23">
    <location>
        <begin position="160"/>
        <end position="198"/>
    </location>
</feature>
<keyword evidence="13" id="KW-1015">Disulfide bond</keyword>
<dbReference type="PROSITE" id="PS50017">
    <property type="entry name" value="DEATH_DOMAIN"/>
    <property type="match status" value="1"/>
</dbReference>
<evidence type="ECO:0000256" key="14">
    <source>
        <dbReference type="ARBA" id="ARBA00023180"/>
    </source>
</evidence>
<dbReference type="GO" id="GO:0006924">
    <property type="term" value="P:activation-induced cell death of T cells"/>
    <property type="evidence" value="ECO:0007669"/>
    <property type="project" value="TreeGrafter"/>
</dbReference>
<dbReference type="InterPro" id="IPR008063">
    <property type="entry name" value="Fas_rcpt"/>
</dbReference>
<dbReference type="SMART" id="SM00208">
    <property type="entry name" value="TNFR"/>
    <property type="match status" value="3"/>
</dbReference>
<keyword evidence="7" id="KW-0732">Signal</keyword>
<dbReference type="InterPro" id="IPR001368">
    <property type="entry name" value="TNFR/NGFR_Cys_rich_reg"/>
</dbReference>
<comment type="subcellular location">
    <subcellularLocation>
        <location evidence="1">Cell membrane</location>
        <topology evidence="1">Single-pass type I membrane protein</topology>
    </subcellularLocation>
    <subcellularLocation>
        <location evidence="2">Membrane raft</location>
    </subcellularLocation>
</comment>
<accession>A0A8C9NYC9</accession>
<dbReference type="SUPFAM" id="SSF47986">
    <property type="entry name" value="DEATH domain"/>
    <property type="match status" value="1"/>
</dbReference>
<dbReference type="KEGG" id="scan:103814184"/>
<feature type="compositionally biased region" description="Polar residues" evidence="20">
    <location>
        <begin position="355"/>
        <end position="384"/>
    </location>
</feature>
<dbReference type="Gene3D" id="1.10.533.10">
    <property type="entry name" value="Death Domain, Fas"/>
    <property type="match status" value="1"/>
</dbReference>
<keyword evidence="4" id="KW-1003">Cell membrane</keyword>
<evidence type="ECO:0000256" key="5">
    <source>
        <dbReference type="ARBA" id="ARBA00022692"/>
    </source>
</evidence>
<evidence type="ECO:0000259" key="23">
    <source>
        <dbReference type="PROSITE" id="PS50050"/>
    </source>
</evidence>
<dbReference type="Gene3D" id="2.10.50.10">
    <property type="entry name" value="Tumor Necrosis Factor Receptor, subunit A, domain 2"/>
    <property type="match status" value="2"/>
</dbReference>
<dbReference type="PANTHER" id="PTHR46874">
    <property type="entry name" value="TUMOR NECROSIS FACTOR RECEPTOR SUPERFAMILY MEMBER 6"/>
    <property type="match status" value="1"/>
</dbReference>
<dbReference type="GO" id="GO:0006955">
    <property type="term" value="P:immune response"/>
    <property type="evidence" value="ECO:0007669"/>
    <property type="project" value="InterPro"/>
</dbReference>
<dbReference type="GeneID" id="103814184"/>
<dbReference type="Proteomes" id="UP000694409">
    <property type="component" value="Unassembled WGS sequence"/>
</dbReference>
<evidence type="ECO:0000256" key="18">
    <source>
        <dbReference type="ARBA" id="ARBA00032502"/>
    </source>
</evidence>
<evidence type="ECO:0000259" key="22">
    <source>
        <dbReference type="PROSITE" id="PS50017"/>
    </source>
</evidence>
<keyword evidence="5 21" id="KW-0812">Transmembrane</keyword>
<proteinExistence type="predicted"/>
<dbReference type="CTD" id="355"/>
<evidence type="ECO:0000313" key="25">
    <source>
        <dbReference type="Proteomes" id="UP000694409"/>
    </source>
</evidence>
<dbReference type="RefSeq" id="XP_018766353.1">
    <property type="nucleotide sequence ID" value="XM_018910808.3"/>
</dbReference>
<evidence type="ECO:0000256" key="19">
    <source>
        <dbReference type="PROSITE-ProRule" id="PRU00206"/>
    </source>
</evidence>
<dbReference type="PRINTS" id="PR01680">
    <property type="entry name" value="TNFACTORR6"/>
</dbReference>
<reference evidence="24" key="1">
    <citation type="submission" date="2025-08" db="UniProtKB">
        <authorList>
            <consortium name="Ensembl"/>
        </authorList>
    </citation>
    <scope>IDENTIFICATION</scope>
</reference>
<name>A0A8C9NYC9_SERCA</name>
<dbReference type="GO" id="GO:0045121">
    <property type="term" value="C:membrane raft"/>
    <property type="evidence" value="ECO:0007669"/>
    <property type="project" value="UniProtKB-SubCell"/>
</dbReference>
<feature type="region of interest" description="Disordered" evidence="20">
    <location>
        <begin position="354"/>
        <end position="405"/>
    </location>
</feature>
<dbReference type="GO" id="GO:0009897">
    <property type="term" value="C:external side of plasma membrane"/>
    <property type="evidence" value="ECO:0007669"/>
    <property type="project" value="TreeGrafter"/>
</dbReference>
<evidence type="ECO:0000256" key="13">
    <source>
        <dbReference type="ARBA" id="ARBA00023157"/>
    </source>
</evidence>
<dbReference type="Pfam" id="PF00020">
    <property type="entry name" value="TNFR_c6"/>
    <property type="match status" value="2"/>
</dbReference>
<dbReference type="Ensembl" id="ENSSCAT00000026566.1">
    <property type="protein sequence ID" value="ENSSCAP00000023867.1"/>
    <property type="gene ID" value="ENSSCAG00000017082.1"/>
</dbReference>
<evidence type="ECO:0000256" key="9">
    <source>
        <dbReference type="ARBA" id="ARBA00022860"/>
    </source>
</evidence>
<dbReference type="OMA" id="RNTKNGR"/>
<evidence type="ECO:0000256" key="17">
    <source>
        <dbReference type="ARBA" id="ARBA00032338"/>
    </source>
</evidence>
<dbReference type="GO" id="GO:0097527">
    <property type="term" value="P:necroptotic signaling pathway"/>
    <property type="evidence" value="ECO:0007669"/>
    <property type="project" value="TreeGrafter"/>
</dbReference>
<evidence type="ECO:0000256" key="10">
    <source>
        <dbReference type="ARBA" id="ARBA00022989"/>
    </source>
</evidence>
<feature type="domain" description="TNFR-Cys" evidence="23">
    <location>
        <begin position="116"/>
        <end position="159"/>
    </location>
</feature>
<keyword evidence="14" id="KW-0325">Glycoprotein</keyword>
<dbReference type="GO" id="GO:0005031">
    <property type="term" value="F:tumor necrosis factor receptor activity"/>
    <property type="evidence" value="ECO:0007669"/>
    <property type="project" value="TreeGrafter"/>
</dbReference>
<keyword evidence="25" id="KW-1185">Reference proteome</keyword>
<evidence type="ECO:0000256" key="3">
    <source>
        <dbReference type="ARBA" id="ARBA00015761"/>
    </source>
</evidence>
<feature type="region of interest" description="Disordered" evidence="20">
    <location>
        <begin position="1"/>
        <end position="33"/>
    </location>
</feature>
<evidence type="ECO:0000256" key="8">
    <source>
        <dbReference type="ARBA" id="ARBA00022737"/>
    </source>
</evidence>
<evidence type="ECO:0000256" key="12">
    <source>
        <dbReference type="ARBA" id="ARBA00023139"/>
    </source>
</evidence>
<dbReference type="AlphaFoldDB" id="A0A8C9NYC9"/>
<reference evidence="24" key="2">
    <citation type="submission" date="2025-09" db="UniProtKB">
        <authorList>
            <consortium name="Ensembl"/>
        </authorList>
    </citation>
    <scope>IDENTIFICATION</scope>
</reference>
<dbReference type="GO" id="GO:0032872">
    <property type="term" value="P:regulation of stress-activated MAPK cascade"/>
    <property type="evidence" value="ECO:0007669"/>
    <property type="project" value="TreeGrafter"/>
</dbReference>
<dbReference type="InterPro" id="IPR011029">
    <property type="entry name" value="DEATH-like_dom_sf"/>
</dbReference>
<sequence length="405" mass="44411">MGGAGGRARAARAVPQRRATSRRKVPGSGGMGTVRDGGGVARELFALFLVAFLIIETQCKNDTEAVITSNRRIISRREVNCKEDEYSLETQCCKKCRSGFVKNVSCPTDVIKHCAPCQKGKEFMNHPNDLDKCWRCKLCDSNFGLEVVKNCTPEEDTQCACAKNYFCSPAGCDTCIQCTICESGVIEKQCTAASDTVCGTKEPATLRWIIALGVLLVLLAIIAAAVVWYKRKQKGLTINKDRCNGVYKKENEPLIYVPLIVPDVDLSSHIPDIVAEMTLTEVKTFVRHHGVPEPAIDQSIQDFPGDTSEQKIRLFRVWYQRNGMKGACGTLISSLRKLKMCAIADKTEQKLKAAISSSQEGGQSYNPDTEQSKTCTQEGGNSDNESAELSKAHNASLEGTLHRVT</sequence>
<evidence type="ECO:0000256" key="4">
    <source>
        <dbReference type="ARBA" id="ARBA00022475"/>
    </source>
</evidence>
<dbReference type="GO" id="GO:0043066">
    <property type="term" value="P:negative regulation of apoptotic process"/>
    <property type="evidence" value="ECO:0007669"/>
    <property type="project" value="TreeGrafter"/>
</dbReference>
<dbReference type="PANTHER" id="PTHR46874:SF1">
    <property type="entry name" value="TUMOR NECROSIS FACTOR RECEPTOR SUPERFAMILY MEMBER 6"/>
    <property type="match status" value="1"/>
</dbReference>
<evidence type="ECO:0000313" key="24">
    <source>
        <dbReference type="Ensembl" id="ENSSCAP00000023867.1"/>
    </source>
</evidence>
<keyword evidence="6" id="KW-0053">Apoptosis</keyword>
<dbReference type="GO" id="GO:0031265">
    <property type="term" value="C:CD95 death-inducing signaling complex"/>
    <property type="evidence" value="ECO:0007669"/>
    <property type="project" value="TreeGrafter"/>
</dbReference>
<protein>
    <recommendedName>
        <fullName evidence="3">Tumor necrosis factor receptor superfamily member 6</fullName>
    </recommendedName>
    <alternativeName>
        <fullName evidence="17">Apo-1 antigen</fullName>
    </alternativeName>
    <alternativeName>
        <fullName evidence="18">Apoptosis-mediating surface antigen FAS</fullName>
    </alternativeName>
    <alternativeName>
        <fullName evidence="16">FASLG receptor</fullName>
    </alternativeName>
</protein>
<dbReference type="GO" id="GO:0097192">
    <property type="term" value="P:extrinsic apoptotic signaling pathway in absence of ligand"/>
    <property type="evidence" value="ECO:0007669"/>
    <property type="project" value="TreeGrafter"/>
</dbReference>
<feature type="repeat" description="TNFR-Cys" evidence="19">
    <location>
        <begin position="160"/>
        <end position="198"/>
    </location>
</feature>
<dbReference type="OrthoDB" id="10031141at2759"/>
<dbReference type="CDD" id="cd08316">
    <property type="entry name" value="Death_FAS_TNFRSF6"/>
    <property type="match status" value="1"/>
</dbReference>
<dbReference type="GO" id="GO:0097049">
    <property type="term" value="P:motor neuron apoptotic process"/>
    <property type="evidence" value="ECO:0007669"/>
    <property type="project" value="TreeGrafter"/>
</dbReference>
<keyword evidence="9" id="KW-0112">Calmodulin-binding</keyword>
<organism evidence="24 25">
    <name type="scientific">Serinus canaria</name>
    <name type="common">Island canary</name>
    <name type="synonym">Fringilla canaria</name>
    <dbReference type="NCBI Taxonomy" id="9135"/>
    <lineage>
        <taxon>Eukaryota</taxon>
        <taxon>Metazoa</taxon>
        <taxon>Chordata</taxon>
        <taxon>Craniata</taxon>
        <taxon>Vertebrata</taxon>
        <taxon>Euteleostomi</taxon>
        <taxon>Archelosauria</taxon>
        <taxon>Archosauria</taxon>
        <taxon>Dinosauria</taxon>
        <taxon>Saurischia</taxon>
        <taxon>Theropoda</taxon>
        <taxon>Coelurosauria</taxon>
        <taxon>Aves</taxon>
        <taxon>Neognathae</taxon>
        <taxon>Neoaves</taxon>
        <taxon>Telluraves</taxon>
        <taxon>Australaves</taxon>
        <taxon>Passeriformes</taxon>
        <taxon>Passeroidea</taxon>
        <taxon>Fringillidae</taxon>
        <taxon>Carduelinae</taxon>
        <taxon>Serinus</taxon>
    </lineage>
</organism>
<feature type="transmembrane region" description="Helical" evidence="21">
    <location>
        <begin position="208"/>
        <end position="229"/>
    </location>
</feature>
<evidence type="ECO:0000256" key="15">
    <source>
        <dbReference type="ARBA" id="ARBA00023288"/>
    </source>
</evidence>
<evidence type="ECO:0000256" key="7">
    <source>
        <dbReference type="ARBA" id="ARBA00022729"/>
    </source>
</evidence>
<evidence type="ECO:0000256" key="16">
    <source>
        <dbReference type="ARBA" id="ARBA00030181"/>
    </source>
</evidence>
<keyword evidence="12" id="KW-0564">Palmitate</keyword>
<gene>
    <name evidence="24" type="primary">FAS</name>
</gene>
<evidence type="ECO:0000256" key="2">
    <source>
        <dbReference type="ARBA" id="ARBA00004285"/>
    </source>
</evidence>
<evidence type="ECO:0000256" key="1">
    <source>
        <dbReference type="ARBA" id="ARBA00004251"/>
    </source>
</evidence>
<feature type="repeat" description="TNFR-Cys" evidence="19">
    <location>
        <begin position="116"/>
        <end position="159"/>
    </location>
</feature>
<dbReference type="Pfam" id="PF00531">
    <property type="entry name" value="Death"/>
    <property type="match status" value="1"/>
</dbReference>
<dbReference type="InterPro" id="IPR033998">
    <property type="entry name" value="TNFRSF6_death"/>
</dbReference>
<keyword evidence="10 21" id="KW-1133">Transmembrane helix</keyword>
<dbReference type="GO" id="GO:0005516">
    <property type="term" value="F:calmodulin binding"/>
    <property type="evidence" value="ECO:0007669"/>
    <property type="project" value="UniProtKB-KW"/>
</dbReference>
<keyword evidence="15" id="KW-0449">Lipoprotein</keyword>
<evidence type="ECO:0000256" key="20">
    <source>
        <dbReference type="SAM" id="MobiDB-lite"/>
    </source>
</evidence>
<comment type="caution">
    <text evidence="19">Lacks conserved residue(s) required for the propagation of feature annotation.</text>
</comment>
<dbReference type="PROSITE" id="PS50050">
    <property type="entry name" value="TNFR_NGFR_2"/>
    <property type="match status" value="2"/>
</dbReference>
<dbReference type="InterPro" id="IPR000488">
    <property type="entry name" value="Death_dom"/>
</dbReference>
<dbReference type="SUPFAM" id="SSF57586">
    <property type="entry name" value="TNF receptor-like"/>
    <property type="match status" value="2"/>
</dbReference>
<evidence type="ECO:0000256" key="11">
    <source>
        <dbReference type="ARBA" id="ARBA00023136"/>
    </source>
</evidence>
<evidence type="ECO:0000256" key="6">
    <source>
        <dbReference type="ARBA" id="ARBA00022703"/>
    </source>
</evidence>
<keyword evidence="8" id="KW-0677">Repeat</keyword>
<dbReference type="GeneTree" id="ENSGT00950000183126"/>
<feature type="domain" description="Death" evidence="22">
    <location>
        <begin position="267"/>
        <end position="351"/>
    </location>
</feature>
<evidence type="ECO:0000256" key="21">
    <source>
        <dbReference type="SAM" id="Phobius"/>
    </source>
</evidence>
<keyword evidence="11 21" id="KW-0472">Membrane</keyword>